<keyword evidence="2" id="KW-1185">Reference proteome</keyword>
<sequence>MTLDERRRTSLETIERQILSVRPDHAALTADGLDRLRAMVTAHADAVHLGRIEAPASRGHAERSAKAVSDHLVAAVCPVLLARFCALLPIVGGETPGRSADEASATDYADAIAAVFSWESAAGSDTRLRAAIQDRLAAITRTCRLRIEQHLRVGSDQDFPDVRLLARDILRVEAVEWAVSVAGGVSRAADLRHLAHRAARQAVQWAGRVFDRFKAAPDEFTHFDAVATLSAVDDLLVVILRVLESDRDDRLAGSHPFVLTLGEQALQDFVDGLERMTGRYLDIAETNLLADGAAGAFVLSVLQLLRRVLRLEHALLVSVDILEVRLNHEATLKRMVALRDWLRASLAQPGAPKGHAVRLAEIEAALADIGA</sequence>
<reference evidence="1" key="2">
    <citation type="submission" date="2020-09" db="EMBL/GenBank/DDBJ databases">
        <authorList>
            <person name="Sun Q."/>
            <person name="Kim S."/>
        </authorList>
    </citation>
    <scope>NUCLEOTIDE SEQUENCE</scope>
    <source>
        <strain evidence="1">KCTC 42651</strain>
    </source>
</reference>
<organism evidence="1 2">
    <name type="scientific">Thalassobaculum fulvum</name>
    <dbReference type="NCBI Taxonomy" id="1633335"/>
    <lineage>
        <taxon>Bacteria</taxon>
        <taxon>Pseudomonadati</taxon>
        <taxon>Pseudomonadota</taxon>
        <taxon>Alphaproteobacteria</taxon>
        <taxon>Rhodospirillales</taxon>
        <taxon>Thalassobaculaceae</taxon>
        <taxon>Thalassobaculum</taxon>
    </lineage>
</organism>
<name>A0A918XRZ7_9PROT</name>
<evidence type="ECO:0000313" key="2">
    <source>
        <dbReference type="Proteomes" id="UP000630353"/>
    </source>
</evidence>
<protein>
    <submittedName>
        <fullName evidence="1">Uncharacterized protein</fullName>
    </submittedName>
</protein>
<gene>
    <name evidence="1" type="ORF">GCM10017083_20930</name>
</gene>
<comment type="caution">
    <text evidence="1">The sequence shown here is derived from an EMBL/GenBank/DDBJ whole genome shotgun (WGS) entry which is preliminary data.</text>
</comment>
<evidence type="ECO:0000313" key="1">
    <source>
        <dbReference type="EMBL" id="GHD49079.1"/>
    </source>
</evidence>
<proteinExistence type="predicted"/>
<dbReference type="AlphaFoldDB" id="A0A918XRZ7"/>
<accession>A0A918XRZ7</accession>
<dbReference type="RefSeq" id="WP_189989110.1">
    <property type="nucleotide sequence ID" value="NZ_BMZS01000004.1"/>
</dbReference>
<dbReference type="EMBL" id="BMZS01000004">
    <property type="protein sequence ID" value="GHD49079.1"/>
    <property type="molecule type" value="Genomic_DNA"/>
</dbReference>
<reference evidence="1" key="1">
    <citation type="journal article" date="2014" name="Int. J. Syst. Evol. Microbiol.">
        <title>Complete genome sequence of Corynebacterium casei LMG S-19264T (=DSM 44701T), isolated from a smear-ripened cheese.</title>
        <authorList>
            <consortium name="US DOE Joint Genome Institute (JGI-PGF)"/>
            <person name="Walter F."/>
            <person name="Albersmeier A."/>
            <person name="Kalinowski J."/>
            <person name="Ruckert C."/>
        </authorList>
    </citation>
    <scope>NUCLEOTIDE SEQUENCE</scope>
    <source>
        <strain evidence="1">KCTC 42651</strain>
    </source>
</reference>
<dbReference type="Proteomes" id="UP000630353">
    <property type="component" value="Unassembled WGS sequence"/>
</dbReference>